<keyword evidence="4 9" id="KW-0547">Nucleotide-binding</keyword>
<comment type="caution">
    <text evidence="10">The sequence shown here is derived from an EMBL/GenBank/DDBJ whole genome shotgun (WGS) entry which is preliminary data.</text>
</comment>
<dbReference type="Gene3D" id="3.30.200.20">
    <property type="entry name" value="Phosphorylase Kinase, domain 1"/>
    <property type="match status" value="1"/>
</dbReference>
<proteinExistence type="predicted"/>
<keyword evidence="3" id="KW-0808">Transferase</keyword>
<organism evidence="10 11">
    <name type="scientific">Emergomyces africanus</name>
    <dbReference type="NCBI Taxonomy" id="1955775"/>
    <lineage>
        <taxon>Eukaryota</taxon>
        <taxon>Fungi</taxon>
        <taxon>Dikarya</taxon>
        <taxon>Ascomycota</taxon>
        <taxon>Pezizomycotina</taxon>
        <taxon>Eurotiomycetes</taxon>
        <taxon>Eurotiomycetidae</taxon>
        <taxon>Onygenales</taxon>
        <taxon>Ajellomycetaceae</taxon>
        <taxon>Emergomyces</taxon>
    </lineage>
</organism>
<evidence type="ECO:0000256" key="8">
    <source>
        <dbReference type="ARBA" id="ARBA00048679"/>
    </source>
</evidence>
<dbReference type="AlphaFoldDB" id="A0A1B7NL29"/>
<accession>A0A1B7NL29</accession>
<dbReference type="Proteomes" id="UP000091918">
    <property type="component" value="Unassembled WGS sequence"/>
</dbReference>
<evidence type="ECO:0000256" key="1">
    <source>
        <dbReference type="ARBA" id="ARBA00012513"/>
    </source>
</evidence>
<dbReference type="SUPFAM" id="SSF56112">
    <property type="entry name" value="Protein kinase-like (PK-like)"/>
    <property type="match status" value="1"/>
</dbReference>
<feature type="binding site" evidence="9">
    <location>
        <position position="93"/>
    </location>
    <ligand>
        <name>ATP</name>
        <dbReference type="ChEBI" id="CHEBI:30616"/>
    </ligand>
</feature>
<dbReference type="OrthoDB" id="5979581at2759"/>
<comment type="catalytic activity">
    <reaction evidence="7">
        <text>L-threonyl-[protein] + ATP = O-phospho-L-threonyl-[protein] + ADP + H(+)</text>
        <dbReference type="Rhea" id="RHEA:46608"/>
        <dbReference type="Rhea" id="RHEA-COMP:11060"/>
        <dbReference type="Rhea" id="RHEA-COMP:11605"/>
        <dbReference type="ChEBI" id="CHEBI:15378"/>
        <dbReference type="ChEBI" id="CHEBI:30013"/>
        <dbReference type="ChEBI" id="CHEBI:30616"/>
        <dbReference type="ChEBI" id="CHEBI:61977"/>
        <dbReference type="ChEBI" id="CHEBI:456216"/>
        <dbReference type="EC" id="2.7.11.1"/>
    </reaction>
</comment>
<dbReference type="STRING" id="1658172.A0A1B7NL29"/>
<evidence type="ECO:0000256" key="3">
    <source>
        <dbReference type="ARBA" id="ARBA00022679"/>
    </source>
</evidence>
<dbReference type="InterPro" id="IPR017441">
    <property type="entry name" value="Protein_kinase_ATP_BS"/>
</dbReference>
<evidence type="ECO:0000313" key="10">
    <source>
        <dbReference type="EMBL" id="OAX77482.1"/>
    </source>
</evidence>
<protein>
    <recommendedName>
        <fullName evidence="1">non-specific serine/threonine protein kinase</fullName>
        <ecNumber evidence="1">2.7.11.1</ecNumber>
    </recommendedName>
</protein>
<dbReference type="PROSITE" id="PS00107">
    <property type="entry name" value="PROTEIN_KINASE_ATP"/>
    <property type="match status" value="1"/>
</dbReference>
<dbReference type="PANTHER" id="PTHR47634">
    <property type="entry name" value="PROTEIN KINASE DOMAIN-CONTAINING PROTEIN-RELATED"/>
    <property type="match status" value="1"/>
</dbReference>
<evidence type="ECO:0000256" key="5">
    <source>
        <dbReference type="ARBA" id="ARBA00022777"/>
    </source>
</evidence>
<dbReference type="InterPro" id="IPR011009">
    <property type="entry name" value="Kinase-like_dom_sf"/>
</dbReference>
<dbReference type="GO" id="GO:0004674">
    <property type="term" value="F:protein serine/threonine kinase activity"/>
    <property type="evidence" value="ECO:0007669"/>
    <property type="project" value="UniProtKB-KW"/>
</dbReference>
<comment type="catalytic activity">
    <reaction evidence="8">
        <text>L-seryl-[protein] + ATP = O-phospho-L-seryl-[protein] + ADP + H(+)</text>
        <dbReference type="Rhea" id="RHEA:17989"/>
        <dbReference type="Rhea" id="RHEA-COMP:9863"/>
        <dbReference type="Rhea" id="RHEA-COMP:11604"/>
        <dbReference type="ChEBI" id="CHEBI:15378"/>
        <dbReference type="ChEBI" id="CHEBI:29999"/>
        <dbReference type="ChEBI" id="CHEBI:30616"/>
        <dbReference type="ChEBI" id="CHEBI:83421"/>
        <dbReference type="ChEBI" id="CHEBI:456216"/>
        <dbReference type="EC" id="2.7.11.1"/>
    </reaction>
</comment>
<keyword evidence="2" id="KW-0723">Serine/threonine-protein kinase</keyword>
<dbReference type="GO" id="GO:0000245">
    <property type="term" value="P:spliceosomal complex assembly"/>
    <property type="evidence" value="ECO:0007669"/>
    <property type="project" value="TreeGrafter"/>
</dbReference>
<keyword evidence="5" id="KW-0418">Kinase</keyword>
<evidence type="ECO:0000256" key="2">
    <source>
        <dbReference type="ARBA" id="ARBA00022527"/>
    </source>
</evidence>
<keyword evidence="11" id="KW-1185">Reference proteome</keyword>
<evidence type="ECO:0000256" key="9">
    <source>
        <dbReference type="PROSITE-ProRule" id="PRU10141"/>
    </source>
</evidence>
<dbReference type="GO" id="GO:0005524">
    <property type="term" value="F:ATP binding"/>
    <property type="evidence" value="ECO:0007669"/>
    <property type="project" value="UniProtKB-UniRule"/>
</dbReference>
<dbReference type="InterPro" id="IPR051334">
    <property type="entry name" value="SRPK"/>
</dbReference>
<evidence type="ECO:0000256" key="7">
    <source>
        <dbReference type="ARBA" id="ARBA00047899"/>
    </source>
</evidence>
<evidence type="ECO:0000256" key="6">
    <source>
        <dbReference type="ARBA" id="ARBA00022840"/>
    </source>
</evidence>
<dbReference type="GO" id="GO:0050684">
    <property type="term" value="P:regulation of mRNA processing"/>
    <property type="evidence" value="ECO:0007669"/>
    <property type="project" value="TreeGrafter"/>
</dbReference>
<keyword evidence="6 9" id="KW-0067">ATP-binding</keyword>
<evidence type="ECO:0000256" key="4">
    <source>
        <dbReference type="ARBA" id="ARBA00022741"/>
    </source>
</evidence>
<evidence type="ECO:0000313" key="11">
    <source>
        <dbReference type="Proteomes" id="UP000091918"/>
    </source>
</evidence>
<gene>
    <name evidence="10" type="ORF">ACJ72_08219</name>
</gene>
<dbReference type="EMBL" id="LGUA01002469">
    <property type="protein sequence ID" value="OAX77482.1"/>
    <property type="molecule type" value="Genomic_DNA"/>
</dbReference>
<dbReference type="EC" id="2.7.11.1" evidence="1"/>
<reference evidence="10 11" key="1">
    <citation type="submission" date="2015-07" db="EMBL/GenBank/DDBJ databases">
        <title>Emmonsia species relationships and genome sequence.</title>
        <authorList>
            <person name="Cuomo C.A."/>
            <person name="Schwartz I.S."/>
            <person name="Kenyon C."/>
            <person name="de Hoog G.S."/>
            <person name="Govender N.P."/>
            <person name="Botha A."/>
            <person name="Moreno L."/>
            <person name="de Vries M."/>
            <person name="Munoz J.F."/>
            <person name="Stielow J.B."/>
        </authorList>
    </citation>
    <scope>NUCLEOTIDE SEQUENCE [LARGE SCALE GENOMIC DNA]</scope>
    <source>
        <strain evidence="10 11">CBS 136260</strain>
    </source>
</reference>
<dbReference type="PANTHER" id="PTHR47634:SF9">
    <property type="entry name" value="PROTEIN KINASE DOMAIN-CONTAINING PROTEIN-RELATED"/>
    <property type="match status" value="1"/>
</dbReference>
<name>A0A1B7NL29_9EURO</name>
<sequence length="166" mass="19082">MAITAAAPQYPKGNDMADFGDFVSTEDEELDLEEVVEPWHKYDIKETPHVFYPIRVGEVLNDRYLIEHKIGSGGFSTVWMAHDLQDKRDVALKVMSSGEWALPEQWKGLYTHSGGLDSWYDQRKTPIQIMTLHQQLHTFVPKLIQLSENMCTPLCLEYLLTGQRNV</sequence>